<feature type="transmembrane region" description="Helical" evidence="1">
    <location>
        <begin position="6"/>
        <end position="27"/>
    </location>
</feature>
<evidence type="ECO:0000313" key="2">
    <source>
        <dbReference type="EMBL" id="GAJ22246.1"/>
    </source>
</evidence>
<keyword evidence="1" id="KW-1133">Transmembrane helix</keyword>
<reference evidence="2" key="1">
    <citation type="journal article" date="2014" name="Front. Microbiol.">
        <title>High frequency of phylogenetically diverse reductive dehalogenase-homologous genes in deep subseafloor sedimentary metagenomes.</title>
        <authorList>
            <person name="Kawai M."/>
            <person name="Futagami T."/>
            <person name="Toyoda A."/>
            <person name="Takaki Y."/>
            <person name="Nishi S."/>
            <person name="Hori S."/>
            <person name="Arai W."/>
            <person name="Tsubouchi T."/>
            <person name="Morono Y."/>
            <person name="Uchiyama I."/>
            <person name="Ito T."/>
            <person name="Fujiyama A."/>
            <person name="Inagaki F."/>
            <person name="Takami H."/>
        </authorList>
    </citation>
    <scope>NUCLEOTIDE SEQUENCE</scope>
    <source>
        <strain evidence="2">Expedition CK06-06</strain>
    </source>
</reference>
<feature type="non-terminal residue" evidence="2">
    <location>
        <position position="107"/>
    </location>
</feature>
<sequence length="107" mass="12050">SPFVLFTGMSVFQLLLVLGLPFGRLAYGGKYEKLPSKMKITSLIGIIIFIFASLSVLERADIIIIFNNPMFVTVFIWIIAVYLAFNTLMNAISKSKWEKLIMTPISL</sequence>
<proteinExistence type="predicted"/>
<protein>
    <submittedName>
        <fullName evidence="2">Uncharacterized protein</fullName>
    </submittedName>
</protein>
<dbReference type="EMBL" id="BARW01041067">
    <property type="protein sequence ID" value="GAJ22246.1"/>
    <property type="molecule type" value="Genomic_DNA"/>
</dbReference>
<organism evidence="2">
    <name type="scientific">marine sediment metagenome</name>
    <dbReference type="NCBI Taxonomy" id="412755"/>
    <lineage>
        <taxon>unclassified sequences</taxon>
        <taxon>metagenomes</taxon>
        <taxon>ecological metagenomes</taxon>
    </lineage>
</organism>
<keyword evidence="1" id="KW-0472">Membrane</keyword>
<feature type="non-terminal residue" evidence="2">
    <location>
        <position position="1"/>
    </location>
</feature>
<gene>
    <name evidence="2" type="ORF">S12H4_61705</name>
</gene>
<feature type="transmembrane region" description="Helical" evidence="1">
    <location>
        <begin position="39"/>
        <end position="57"/>
    </location>
</feature>
<comment type="caution">
    <text evidence="2">The sequence shown here is derived from an EMBL/GenBank/DDBJ whole genome shotgun (WGS) entry which is preliminary data.</text>
</comment>
<name>X1VVS1_9ZZZZ</name>
<feature type="transmembrane region" description="Helical" evidence="1">
    <location>
        <begin position="63"/>
        <end position="85"/>
    </location>
</feature>
<evidence type="ECO:0000256" key="1">
    <source>
        <dbReference type="SAM" id="Phobius"/>
    </source>
</evidence>
<accession>X1VVS1</accession>
<dbReference type="AlphaFoldDB" id="X1VVS1"/>
<keyword evidence="1" id="KW-0812">Transmembrane</keyword>